<protein>
    <recommendedName>
        <fullName evidence="2">histidine kinase</fullName>
        <ecNumber evidence="2">2.7.13.3</ecNumber>
    </recommendedName>
</protein>
<dbReference type="EMBL" id="JAGEOK010000014">
    <property type="protein sequence ID" value="MBO2440432.1"/>
    <property type="molecule type" value="Genomic_DNA"/>
</dbReference>
<dbReference type="SUPFAM" id="SSF55874">
    <property type="entry name" value="ATPase domain of HSP90 chaperone/DNA topoisomerase II/histidine kinase"/>
    <property type="match status" value="1"/>
</dbReference>
<dbReference type="InterPro" id="IPR011712">
    <property type="entry name" value="Sig_transdc_His_kin_sub3_dim/P"/>
</dbReference>
<keyword evidence="7" id="KW-0067">ATP-binding</keyword>
<evidence type="ECO:0000256" key="2">
    <source>
        <dbReference type="ARBA" id="ARBA00012438"/>
    </source>
</evidence>
<dbReference type="InterPro" id="IPR050482">
    <property type="entry name" value="Sensor_HK_TwoCompSys"/>
</dbReference>
<evidence type="ECO:0000313" key="12">
    <source>
        <dbReference type="EMBL" id="MBO2440432.1"/>
    </source>
</evidence>
<dbReference type="Gene3D" id="1.20.5.1930">
    <property type="match status" value="1"/>
</dbReference>
<evidence type="ECO:0000256" key="5">
    <source>
        <dbReference type="ARBA" id="ARBA00022741"/>
    </source>
</evidence>
<keyword evidence="6 12" id="KW-0418">Kinase</keyword>
<dbReference type="PANTHER" id="PTHR24421">
    <property type="entry name" value="NITRATE/NITRITE SENSOR PROTEIN NARX-RELATED"/>
    <property type="match status" value="1"/>
</dbReference>
<evidence type="ECO:0000256" key="7">
    <source>
        <dbReference type="ARBA" id="ARBA00022840"/>
    </source>
</evidence>
<dbReference type="EC" id="2.7.13.3" evidence="2"/>
<comment type="caution">
    <text evidence="12">The sequence shown here is derived from an EMBL/GenBank/DDBJ whole genome shotgun (WGS) entry which is preliminary data.</text>
</comment>
<name>A0ABS3R344_9ACTN</name>
<keyword evidence="4" id="KW-0808">Transferase</keyword>
<dbReference type="Gene3D" id="3.30.565.10">
    <property type="entry name" value="Histidine kinase-like ATPase, C-terminal domain"/>
    <property type="match status" value="1"/>
</dbReference>
<feature type="transmembrane region" description="Helical" evidence="10">
    <location>
        <begin position="148"/>
        <end position="166"/>
    </location>
</feature>
<evidence type="ECO:0000256" key="1">
    <source>
        <dbReference type="ARBA" id="ARBA00000085"/>
    </source>
</evidence>
<evidence type="ECO:0000259" key="11">
    <source>
        <dbReference type="Pfam" id="PF07730"/>
    </source>
</evidence>
<dbReference type="Pfam" id="PF07730">
    <property type="entry name" value="HisKA_3"/>
    <property type="match status" value="1"/>
</dbReference>
<keyword evidence="3" id="KW-0597">Phosphoprotein</keyword>
<organism evidence="12 13">
    <name type="scientific">Actinomadura nitritigenes</name>
    <dbReference type="NCBI Taxonomy" id="134602"/>
    <lineage>
        <taxon>Bacteria</taxon>
        <taxon>Bacillati</taxon>
        <taxon>Actinomycetota</taxon>
        <taxon>Actinomycetes</taxon>
        <taxon>Streptosporangiales</taxon>
        <taxon>Thermomonosporaceae</taxon>
        <taxon>Actinomadura</taxon>
    </lineage>
</organism>
<evidence type="ECO:0000256" key="8">
    <source>
        <dbReference type="ARBA" id="ARBA00023012"/>
    </source>
</evidence>
<evidence type="ECO:0000256" key="4">
    <source>
        <dbReference type="ARBA" id="ARBA00022679"/>
    </source>
</evidence>
<comment type="catalytic activity">
    <reaction evidence="1">
        <text>ATP + protein L-histidine = ADP + protein N-phospho-L-histidine.</text>
        <dbReference type="EC" id="2.7.13.3"/>
    </reaction>
</comment>
<proteinExistence type="predicted"/>
<evidence type="ECO:0000256" key="9">
    <source>
        <dbReference type="SAM" id="MobiDB-lite"/>
    </source>
</evidence>
<dbReference type="PANTHER" id="PTHR24421:SF10">
    <property type="entry name" value="NITRATE_NITRITE SENSOR PROTEIN NARQ"/>
    <property type="match status" value="1"/>
</dbReference>
<feature type="domain" description="Signal transduction histidine kinase subgroup 3 dimerisation and phosphoacceptor" evidence="11">
    <location>
        <begin position="201"/>
        <end position="266"/>
    </location>
</feature>
<dbReference type="Proteomes" id="UP000666915">
    <property type="component" value="Unassembled WGS sequence"/>
</dbReference>
<keyword evidence="10" id="KW-0812">Transmembrane</keyword>
<evidence type="ECO:0000256" key="10">
    <source>
        <dbReference type="SAM" id="Phobius"/>
    </source>
</evidence>
<feature type="transmembrane region" description="Helical" evidence="10">
    <location>
        <begin position="60"/>
        <end position="80"/>
    </location>
</feature>
<gene>
    <name evidence="12" type="ORF">J4557_23160</name>
</gene>
<dbReference type="CDD" id="cd16917">
    <property type="entry name" value="HATPase_UhpB-NarQ-NarX-like"/>
    <property type="match status" value="1"/>
</dbReference>
<evidence type="ECO:0000256" key="6">
    <source>
        <dbReference type="ARBA" id="ARBA00022777"/>
    </source>
</evidence>
<evidence type="ECO:0000256" key="3">
    <source>
        <dbReference type="ARBA" id="ARBA00022553"/>
    </source>
</evidence>
<dbReference type="InterPro" id="IPR036890">
    <property type="entry name" value="HATPase_C_sf"/>
</dbReference>
<keyword evidence="5" id="KW-0547">Nucleotide-binding</keyword>
<reference evidence="12 13" key="1">
    <citation type="submission" date="2021-03" db="EMBL/GenBank/DDBJ databases">
        <authorList>
            <person name="Kanchanasin P."/>
            <person name="Saeng-In P."/>
            <person name="Phongsopitanun W."/>
            <person name="Yuki M."/>
            <person name="Kudo T."/>
            <person name="Ohkuma M."/>
            <person name="Tanasupawat S."/>
        </authorList>
    </citation>
    <scope>NUCLEOTIDE SEQUENCE [LARGE SCALE GENOMIC DNA]</scope>
    <source>
        <strain evidence="12 13">L46</strain>
    </source>
</reference>
<accession>A0ABS3R344</accession>
<feature type="transmembrane region" description="Helical" evidence="10">
    <location>
        <begin position="122"/>
        <end position="141"/>
    </location>
</feature>
<evidence type="ECO:0000313" key="13">
    <source>
        <dbReference type="Proteomes" id="UP000666915"/>
    </source>
</evidence>
<keyword evidence="10" id="KW-0472">Membrane</keyword>
<keyword evidence="10" id="KW-1133">Transmembrane helix</keyword>
<feature type="transmembrane region" description="Helical" evidence="10">
    <location>
        <begin position="87"/>
        <end position="110"/>
    </location>
</feature>
<keyword evidence="8" id="KW-0902">Two-component regulatory system</keyword>
<feature type="region of interest" description="Disordered" evidence="9">
    <location>
        <begin position="1"/>
        <end position="27"/>
    </location>
</feature>
<dbReference type="GO" id="GO:0016301">
    <property type="term" value="F:kinase activity"/>
    <property type="evidence" value="ECO:0007669"/>
    <property type="project" value="UniProtKB-KW"/>
</dbReference>
<keyword evidence="13" id="KW-1185">Reference proteome</keyword>
<dbReference type="RefSeq" id="WP_208268817.1">
    <property type="nucleotide sequence ID" value="NZ_JAGEOK010000014.1"/>
</dbReference>
<sequence length="403" mass="41595">MSDEAIGSVRRAPHAAPGVAGGGGGGGGPRTARDVAVDIAAIVVAVVLGAVNAWPRYGGMPHAVAAADAGVGLLASAALWGRRRWPVGLALATVTLSAVSPAAGGAAFVATLSVSVHRPLPVAVWVGGLGIATELVIAAVLPDPRVPYAATVTMGALLTIGTVGWGRAIRARRGLLLSLEERARRAEEDRRARVAEARRMERVRLAREMHDVLAHRMSLLSVYAGALEFRPGAPEEEIARAAGIIRSGVHQMLVDLREVIGLLREDDVVDPDESARPALARLAGLVDEARTAGTRVHLDLRVTEPDVVPALVAGTAYRIVQEGLTNARKHAPGMPVTVTVDGAAGRGLAVQVRQPLAMGDAGIPGSGVGLTGLAERATLAGGVLEHGPRDGEFVLCAQLPWEG</sequence>
<feature type="transmembrane region" description="Helical" evidence="10">
    <location>
        <begin position="35"/>
        <end position="54"/>
    </location>
</feature>